<organism evidence="1 2">
    <name type="scientific">Solilutibacter pythonis</name>
    <dbReference type="NCBI Taxonomy" id="2483112"/>
    <lineage>
        <taxon>Bacteria</taxon>
        <taxon>Pseudomonadati</taxon>
        <taxon>Pseudomonadota</taxon>
        <taxon>Gammaproteobacteria</taxon>
        <taxon>Lysobacterales</taxon>
        <taxon>Lysobacteraceae</taxon>
        <taxon>Solilutibacter</taxon>
    </lineage>
</organism>
<dbReference type="EMBL" id="RFLY01000001">
    <property type="protein sequence ID" value="RMH94895.1"/>
    <property type="molecule type" value="Genomic_DNA"/>
</dbReference>
<evidence type="ECO:0000313" key="2">
    <source>
        <dbReference type="Proteomes" id="UP000275012"/>
    </source>
</evidence>
<protein>
    <submittedName>
        <fullName evidence="1">Uncharacterized protein</fullName>
    </submittedName>
</protein>
<reference evidence="1 2" key="1">
    <citation type="submission" date="2018-10" db="EMBL/GenBank/DDBJ databases">
        <title>Proposal of Lysobacter pythonis sp. nov. isolated from royal pythons (Python regius).</title>
        <authorList>
            <person name="Hans-Juergen B."/>
            <person name="Huptas C."/>
            <person name="Sandra B."/>
            <person name="Igor L."/>
            <person name="Joachim S."/>
            <person name="Siegfried S."/>
            <person name="Mareike W."/>
            <person name="Peter K."/>
        </authorList>
    </citation>
    <scope>NUCLEOTIDE SEQUENCE [LARGE SCALE GENOMIC DNA]</scope>
    <source>
        <strain evidence="1 2">4284/11</strain>
    </source>
</reference>
<dbReference type="AlphaFoldDB" id="A0A3M2I3K3"/>
<accession>A0A3M2I3K3</accession>
<keyword evidence="2" id="KW-1185">Reference proteome</keyword>
<comment type="caution">
    <text evidence="1">The sequence shown here is derived from an EMBL/GenBank/DDBJ whole genome shotgun (WGS) entry which is preliminary data.</text>
</comment>
<evidence type="ECO:0000313" key="1">
    <source>
        <dbReference type="EMBL" id="RMH94895.1"/>
    </source>
</evidence>
<sequence length="332" mass="36105">MFESISSITNDHALSAATGSAFKDAIPSYENDGNENTTTRAGLRVRKISVIAALQHNLGIDVAGHLTDAPKFVAALNKILPTENALKADDLANLDNVVISMQPGSKEVLTDLAPDSKQQPIVDLHLRFTLTAQAGKTIGKQNVDRLVLEGLTKVKLTDYRRVDQSTLAATKTPAHVTIKGDKPKSATYATLTQALDGYFDITDPSFATTLFPIWNVDPTTDRPMFVDKASGEPVKHSLNSDQIDTLAAMYTGLDGKGWGDFGKARIKRAVQKVSFVASNPAGGPKSTKNGYEGNFDVTINFIQHWSWNKAPYTERAADFTLKNVPIRITFNK</sequence>
<name>A0A3M2I3K3_9GAMM</name>
<dbReference type="Proteomes" id="UP000275012">
    <property type="component" value="Unassembled WGS sequence"/>
</dbReference>
<gene>
    <name evidence="1" type="ORF">EBB59_00965</name>
</gene>
<proteinExistence type="predicted"/>